<feature type="non-terminal residue" evidence="2">
    <location>
        <position position="1"/>
    </location>
</feature>
<evidence type="ECO:0000313" key="3">
    <source>
        <dbReference type="Proteomes" id="UP001189429"/>
    </source>
</evidence>
<accession>A0ABN9WWW9</accession>
<feature type="non-terminal residue" evidence="2">
    <location>
        <position position="59"/>
    </location>
</feature>
<feature type="region of interest" description="Disordered" evidence="1">
    <location>
        <begin position="1"/>
        <end position="59"/>
    </location>
</feature>
<protein>
    <submittedName>
        <fullName evidence="2">Uncharacterized protein</fullName>
    </submittedName>
</protein>
<evidence type="ECO:0000256" key="1">
    <source>
        <dbReference type="SAM" id="MobiDB-lite"/>
    </source>
</evidence>
<organism evidence="2 3">
    <name type="scientific">Prorocentrum cordatum</name>
    <dbReference type="NCBI Taxonomy" id="2364126"/>
    <lineage>
        <taxon>Eukaryota</taxon>
        <taxon>Sar</taxon>
        <taxon>Alveolata</taxon>
        <taxon>Dinophyceae</taxon>
        <taxon>Prorocentrales</taxon>
        <taxon>Prorocentraceae</taxon>
        <taxon>Prorocentrum</taxon>
    </lineage>
</organism>
<evidence type="ECO:0000313" key="2">
    <source>
        <dbReference type="EMBL" id="CAK0891392.1"/>
    </source>
</evidence>
<proteinExistence type="predicted"/>
<reference evidence="2" key="1">
    <citation type="submission" date="2023-10" db="EMBL/GenBank/DDBJ databases">
        <authorList>
            <person name="Chen Y."/>
            <person name="Shah S."/>
            <person name="Dougan E. K."/>
            <person name="Thang M."/>
            <person name="Chan C."/>
        </authorList>
    </citation>
    <scope>NUCLEOTIDE SEQUENCE [LARGE SCALE GENOMIC DNA]</scope>
</reference>
<dbReference type="Proteomes" id="UP001189429">
    <property type="component" value="Unassembled WGS sequence"/>
</dbReference>
<sequence>QRREPPAPGAGRGRAVAARPRGLAGQRLARLPAARRHALGRRRADAAPGLARRPRRRGP</sequence>
<feature type="compositionally biased region" description="Low complexity" evidence="1">
    <location>
        <begin position="13"/>
        <end position="32"/>
    </location>
</feature>
<keyword evidence="3" id="KW-1185">Reference proteome</keyword>
<name>A0ABN9WWW9_9DINO</name>
<comment type="caution">
    <text evidence="2">The sequence shown here is derived from an EMBL/GenBank/DDBJ whole genome shotgun (WGS) entry which is preliminary data.</text>
</comment>
<gene>
    <name evidence="2" type="ORF">PCOR1329_LOCUS71362</name>
</gene>
<dbReference type="EMBL" id="CAUYUJ010019470">
    <property type="protein sequence ID" value="CAK0891392.1"/>
    <property type="molecule type" value="Genomic_DNA"/>
</dbReference>